<dbReference type="Proteomes" id="UP001321582">
    <property type="component" value="Chromosome"/>
</dbReference>
<reference evidence="3 4" key="1">
    <citation type="submission" date="2022-11" db="EMBL/GenBank/DDBJ databases">
        <title>Haliovirga abyssi gen. nov., sp. nov., a mesophilic fermentative bacterium isolated from the Iheya North hydrothermal field and the proposal of Haliovirgaceae fam. nov.</title>
        <authorList>
            <person name="Miyazaki U."/>
            <person name="Tame A."/>
            <person name="Miyazaki J."/>
            <person name="Takai K."/>
            <person name="Sawayama S."/>
            <person name="Kitajima M."/>
            <person name="Okamoto A."/>
            <person name="Nakagawa S."/>
        </authorList>
    </citation>
    <scope>NUCLEOTIDE SEQUENCE [LARGE SCALE GENOMIC DNA]</scope>
    <source>
        <strain evidence="3 4">IC12</strain>
    </source>
</reference>
<dbReference type="EMBL" id="AP027059">
    <property type="protein sequence ID" value="BDU49944.1"/>
    <property type="molecule type" value="Genomic_DNA"/>
</dbReference>
<proteinExistence type="predicted"/>
<dbReference type="AlphaFoldDB" id="A0AAU9DSF2"/>
<evidence type="ECO:0000256" key="1">
    <source>
        <dbReference type="SAM" id="Coils"/>
    </source>
</evidence>
<name>A0AAU9DSF2_9FUSO</name>
<gene>
    <name evidence="3" type="ORF">HLVA_05130</name>
</gene>
<keyword evidence="1" id="KW-0175">Coiled coil</keyword>
<dbReference type="PROSITE" id="PS51257">
    <property type="entry name" value="PROKAR_LIPOPROTEIN"/>
    <property type="match status" value="1"/>
</dbReference>
<evidence type="ECO:0000313" key="3">
    <source>
        <dbReference type="EMBL" id="BDU49944.1"/>
    </source>
</evidence>
<accession>A0AAU9DSF2</accession>
<sequence>MKKILRVLLLITISISFFGCFNENSDDSNNLKRDLENKISIKVKVLNSVAGNNISNSAIKVYMGEEILGEAKTDKNGDATIYLDKDLNGNYIDVVATKKGYGTSKFQDLKLGRDNEGTITLYNFKSLLKEYQDRLEAPTIEKVEVLSNDDKDGSYKTLFDEQNYENKSIDSVKIQAKAKIAMEKTEWGTQGIRLDINSNVTRNSYKVSNYQVRSEEIKGSNPKEYLTVAEFDTGYNLIKGENYIKIHVQDLAGNNTTKYVYLTALKGVELKSSEIKETTAKLFSYEFMMYAKSYVQYLPRTIKYAEINRGFSNFDLEPTIGYVSLKFSVRDKDNTYIPIKGFEVYRSEDNKNFTKVGEKFYTEATIGELDTDINDLYKGVDSKDKPKHDEYGHKYIDSDSTLEEGKVYYYKIKAFSEKGVLMTNVVKGRFLSSFKVVLEGPENNGKVDKISPTFKFKIDGMPSLKEIATNLADKITSRSAIEVEISNLETEIKSITDETELKSKQADLENKKAELKSIKDEIFDTKKGIGDQFRFKMAIEDKLGDKFGSYAINKGPTYNYSWHSFVYNVETGKFYWITDWKYTGWWYKDAGYKQGVEPDLENSIEIDSFRQLLAGYGVNIGEVFTINDDNEIEFNLENFAQVYKDQIWIKYGGPLDLTLFEKGKTYEWDVFGYPTYSGYQTAPQFIEDYSTDDVYGRSIIYTNKGAGNNADNGRYTFIVSEDAN</sequence>
<evidence type="ECO:0008006" key="5">
    <source>
        <dbReference type="Google" id="ProtNLM"/>
    </source>
</evidence>
<organism evidence="3 4">
    <name type="scientific">Haliovirga abyssi</name>
    <dbReference type="NCBI Taxonomy" id="2996794"/>
    <lineage>
        <taxon>Bacteria</taxon>
        <taxon>Fusobacteriati</taxon>
        <taxon>Fusobacteriota</taxon>
        <taxon>Fusobacteriia</taxon>
        <taxon>Fusobacteriales</taxon>
        <taxon>Haliovirgaceae</taxon>
        <taxon>Haliovirga</taxon>
    </lineage>
</organism>
<dbReference type="KEGG" id="haby:HLVA_05130"/>
<feature type="chain" id="PRO_5043684065" description="Carboxypeptidase regulatory-like domain-containing protein" evidence="2">
    <location>
        <begin position="20"/>
        <end position="724"/>
    </location>
</feature>
<feature type="signal peptide" evidence="2">
    <location>
        <begin position="1"/>
        <end position="19"/>
    </location>
</feature>
<keyword evidence="2" id="KW-0732">Signal</keyword>
<evidence type="ECO:0000313" key="4">
    <source>
        <dbReference type="Proteomes" id="UP001321582"/>
    </source>
</evidence>
<evidence type="ECO:0000256" key="2">
    <source>
        <dbReference type="SAM" id="SignalP"/>
    </source>
</evidence>
<dbReference type="RefSeq" id="WP_307904883.1">
    <property type="nucleotide sequence ID" value="NZ_AP027059.1"/>
</dbReference>
<keyword evidence="4" id="KW-1185">Reference proteome</keyword>
<protein>
    <recommendedName>
        <fullName evidence="5">Carboxypeptidase regulatory-like domain-containing protein</fullName>
    </recommendedName>
</protein>
<feature type="coiled-coil region" evidence="1">
    <location>
        <begin position="478"/>
        <end position="521"/>
    </location>
</feature>